<keyword evidence="2" id="KW-0812">Transmembrane</keyword>
<dbReference type="Proteomes" id="UP000473325">
    <property type="component" value="Unassembled WGS sequence"/>
</dbReference>
<name>A0A6L7EXN7_9ACTN</name>
<sequence length="195" mass="20700">MATEQTATSDSWADDAERHPLDDEPTRTTPVVRDDADATEPASPARRRRGLGGNRHLSSIVLAFLAVVAGYGCVDYGYNRAMQAVGESAQPPQRVLIVLGAAAGLFFLAALTGRISALGPLLAGLVLGVGPLVWVMLDFASFVDRLNDLPEFWDNTGFGLYAVAYALFPAVAGLLVGTAVAGRWRRHHPAPTTTV</sequence>
<comment type="caution">
    <text evidence="3">The sequence shown here is derived from an EMBL/GenBank/DDBJ whole genome shotgun (WGS) entry which is preliminary data.</text>
</comment>
<gene>
    <name evidence="3" type="ORF">GRQ65_04720</name>
</gene>
<reference evidence="3 4" key="1">
    <citation type="submission" date="2019-12" db="EMBL/GenBank/DDBJ databases">
        <authorList>
            <person name="Kun Z."/>
        </authorList>
    </citation>
    <scope>NUCLEOTIDE SEQUENCE [LARGE SCALE GENOMIC DNA]</scope>
    <source>
        <strain evidence="3 4">YIM 123512</strain>
    </source>
</reference>
<evidence type="ECO:0000256" key="2">
    <source>
        <dbReference type="SAM" id="Phobius"/>
    </source>
</evidence>
<proteinExistence type="predicted"/>
<feature type="transmembrane region" description="Helical" evidence="2">
    <location>
        <begin position="157"/>
        <end position="181"/>
    </location>
</feature>
<dbReference type="RefSeq" id="WP_160875602.1">
    <property type="nucleotide sequence ID" value="NZ_WUEK01000002.1"/>
</dbReference>
<keyword evidence="4" id="KW-1185">Reference proteome</keyword>
<feature type="region of interest" description="Disordered" evidence="1">
    <location>
        <begin position="1"/>
        <end position="50"/>
    </location>
</feature>
<feature type="transmembrane region" description="Helical" evidence="2">
    <location>
        <begin position="56"/>
        <end position="74"/>
    </location>
</feature>
<feature type="compositionally biased region" description="Basic and acidic residues" evidence="1">
    <location>
        <begin position="15"/>
        <end position="36"/>
    </location>
</feature>
<accession>A0A6L7EXN7</accession>
<feature type="transmembrane region" description="Helical" evidence="2">
    <location>
        <begin position="118"/>
        <end position="137"/>
    </location>
</feature>
<evidence type="ECO:0000256" key="1">
    <source>
        <dbReference type="SAM" id="MobiDB-lite"/>
    </source>
</evidence>
<protein>
    <submittedName>
        <fullName evidence="3">Uncharacterized protein</fullName>
    </submittedName>
</protein>
<keyword evidence="2" id="KW-1133">Transmembrane helix</keyword>
<organism evidence="3 4">
    <name type="scientific">Nocardioides flavescens</name>
    <dbReference type="NCBI Taxonomy" id="2691959"/>
    <lineage>
        <taxon>Bacteria</taxon>
        <taxon>Bacillati</taxon>
        <taxon>Actinomycetota</taxon>
        <taxon>Actinomycetes</taxon>
        <taxon>Propionibacteriales</taxon>
        <taxon>Nocardioidaceae</taxon>
        <taxon>Nocardioides</taxon>
    </lineage>
</organism>
<keyword evidence="2" id="KW-0472">Membrane</keyword>
<dbReference type="EMBL" id="WUEK01000002">
    <property type="protein sequence ID" value="MXG88849.1"/>
    <property type="molecule type" value="Genomic_DNA"/>
</dbReference>
<evidence type="ECO:0000313" key="3">
    <source>
        <dbReference type="EMBL" id="MXG88849.1"/>
    </source>
</evidence>
<feature type="transmembrane region" description="Helical" evidence="2">
    <location>
        <begin position="94"/>
        <end position="111"/>
    </location>
</feature>
<evidence type="ECO:0000313" key="4">
    <source>
        <dbReference type="Proteomes" id="UP000473325"/>
    </source>
</evidence>
<feature type="compositionally biased region" description="Polar residues" evidence="1">
    <location>
        <begin position="1"/>
        <end position="11"/>
    </location>
</feature>
<dbReference type="AlphaFoldDB" id="A0A6L7EXN7"/>